<dbReference type="Pfam" id="PF01232">
    <property type="entry name" value="Mannitol_dh"/>
    <property type="match status" value="1"/>
</dbReference>
<organism evidence="6 7">
    <name type="scientific">Pilibacter termitis</name>
    <dbReference type="NCBI Taxonomy" id="263852"/>
    <lineage>
        <taxon>Bacteria</taxon>
        <taxon>Bacillati</taxon>
        <taxon>Bacillota</taxon>
        <taxon>Bacilli</taxon>
        <taxon>Lactobacillales</taxon>
        <taxon>Enterococcaceae</taxon>
        <taxon>Pilibacter</taxon>
    </lineage>
</organism>
<dbReference type="GO" id="GO:0008926">
    <property type="term" value="F:mannitol-1-phosphate 5-dehydrogenase activity"/>
    <property type="evidence" value="ECO:0007669"/>
    <property type="project" value="UniProtKB-EC"/>
</dbReference>
<dbReference type="PANTHER" id="PTHR30524">
    <property type="entry name" value="MANNITOL-1-PHOSPHATE 5-DEHYDROGENASE"/>
    <property type="match status" value="1"/>
</dbReference>
<dbReference type="Gene3D" id="3.40.50.720">
    <property type="entry name" value="NAD(P)-binding Rossmann-like Domain"/>
    <property type="match status" value="1"/>
</dbReference>
<name>A0A1T4KR91_9ENTE</name>
<accession>A0A1T4KR91</accession>
<keyword evidence="2" id="KW-0520">NAD</keyword>
<dbReference type="Proteomes" id="UP000190328">
    <property type="component" value="Unassembled WGS sequence"/>
</dbReference>
<dbReference type="AlphaFoldDB" id="A0A1T4KR91"/>
<dbReference type="STRING" id="263852.SAMN02745116_00345"/>
<dbReference type="InterPro" id="IPR013131">
    <property type="entry name" value="Mannitol_DH_N"/>
</dbReference>
<dbReference type="InterPro" id="IPR008927">
    <property type="entry name" value="6-PGluconate_DH-like_C_sf"/>
</dbReference>
<dbReference type="NCBIfam" id="NF002969">
    <property type="entry name" value="PRK03643.1"/>
    <property type="match status" value="1"/>
</dbReference>
<dbReference type="PRINTS" id="PR00084">
    <property type="entry name" value="MTLDHDRGNASE"/>
</dbReference>
<sequence>MNKQINILQFGEGNFLRGFIDWGINNLQDENNAIAVASPIKSNFIIDLLKKQNGKYSVLIEGLENGKEVQRLDVVNVLKECLNAYTDFSRLIEIAESEELKVILSNTTEAGIAYDETDRYERVPEGTFPAKLTVLLHKRFLKNSLPVEIIPCELIDKNGATLRKVILQYAKLWNLEPEFSSFVQKCHFYNTLVDRIVPGYPKEQADEVNRKLDFEDNLIVKAEPFAFMGIEGVDQTLDNAGNLAIEYILPFSKLGLGAIYTDNLTPYRERKVHLLNAPHTAMSMLGLPNGKETVLEMVVEEPFASKIKTLMLEEIAPKIDLPKEELEIFANQVLDRFKNPFNRHELASIALNEQSKYEVRLLPIIQRYLENGEKVPAVLSEVAEIAKKRWEV</sequence>
<gene>
    <name evidence="6" type="ORF">SAMN02745116_00345</name>
</gene>
<keyword evidence="1" id="KW-0560">Oxidoreductase</keyword>
<dbReference type="SUPFAM" id="SSF48179">
    <property type="entry name" value="6-phosphogluconate dehydrogenase C-terminal domain-like"/>
    <property type="match status" value="1"/>
</dbReference>
<reference evidence="6 7" key="1">
    <citation type="submission" date="2017-02" db="EMBL/GenBank/DDBJ databases">
        <authorList>
            <person name="Peterson S.W."/>
        </authorList>
    </citation>
    <scope>NUCLEOTIDE SEQUENCE [LARGE SCALE GENOMIC DNA]</scope>
    <source>
        <strain evidence="6 7">ATCC BAA-1030</strain>
    </source>
</reference>
<dbReference type="PANTHER" id="PTHR30524:SF0">
    <property type="entry name" value="ALTRONATE OXIDOREDUCTASE-RELATED"/>
    <property type="match status" value="1"/>
</dbReference>
<dbReference type="InterPro" id="IPR013118">
    <property type="entry name" value="Mannitol_DH_C"/>
</dbReference>
<evidence type="ECO:0000259" key="5">
    <source>
        <dbReference type="Pfam" id="PF08125"/>
    </source>
</evidence>
<dbReference type="SUPFAM" id="SSF51735">
    <property type="entry name" value="NAD(P)-binding Rossmann-fold domains"/>
    <property type="match status" value="1"/>
</dbReference>
<dbReference type="EMBL" id="FUXI01000003">
    <property type="protein sequence ID" value="SJZ44941.1"/>
    <property type="molecule type" value="Genomic_DNA"/>
</dbReference>
<dbReference type="RefSeq" id="WP_078806309.1">
    <property type="nucleotide sequence ID" value="NZ_FUXI01000003.1"/>
</dbReference>
<dbReference type="InterPro" id="IPR013328">
    <property type="entry name" value="6PGD_dom2"/>
</dbReference>
<dbReference type="GO" id="GO:0019592">
    <property type="term" value="P:mannitol catabolic process"/>
    <property type="evidence" value="ECO:0007669"/>
    <property type="project" value="TreeGrafter"/>
</dbReference>
<evidence type="ECO:0000256" key="1">
    <source>
        <dbReference type="ARBA" id="ARBA00023002"/>
    </source>
</evidence>
<comment type="catalytic activity">
    <reaction evidence="3">
        <text>D-mannitol 1-phosphate + NAD(+) = beta-D-fructose 6-phosphate + NADH + H(+)</text>
        <dbReference type="Rhea" id="RHEA:19661"/>
        <dbReference type="ChEBI" id="CHEBI:15378"/>
        <dbReference type="ChEBI" id="CHEBI:57540"/>
        <dbReference type="ChEBI" id="CHEBI:57634"/>
        <dbReference type="ChEBI" id="CHEBI:57945"/>
        <dbReference type="ChEBI" id="CHEBI:61381"/>
        <dbReference type="EC" id="1.1.1.17"/>
    </reaction>
</comment>
<evidence type="ECO:0000313" key="6">
    <source>
        <dbReference type="EMBL" id="SJZ44941.1"/>
    </source>
</evidence>
<evidence type="ECO:0000313" key="7">
    <source>
        <dbReference type="Proteomes" id="UP000190328"/>
    </source>
</evidence>
<dbReference type="Pfam" id="PF08125">
    <property type="entry name" value="Mannitol_dh_C"/>
    <property type="match status" value="1"/>
</dbReference>
<keyword evidence="7" id="KW-1185">Reference proteome</keyword>
<dbReference type="InterPro" id="IPR000669">
    <property type="entry name" value="Mannitol_DH"/>
</dbReference>
<evidence type="ECO:0000256" key="2">
    <source>
        <dbReference type="ARBA" id="ARBA00023027"/>
    </source>
</evidence>
<evidence type="ECO:0000256" key="3">
    <source>
        <dbReference type="ARBA" id="ARBA00048615"/>
    </source>
</evidence>
<dbReference type="Gene3D" id="1.10.1040.10">
    <property type="entry name" value="N-(1-d-carboxylethyl)-l-norvaline Dehydrogenase, domain 2"/>
    <property type="match status" value="1"/>
</dbReference>
<dbReference type="InterPro" id="IPR036291">
    <property type="entry name" value="NAD(P)-bd_dom_sf"/>
</dbReference>
<protein>
    <submittedName>
        <fullName evidence="6">Tagaturonate reductase</fullName>
    </submittedName>
</protein>
<dbReference type="OrthoDB" id="9768714at2"/>
<dbReference type="GO" id="GO:0005829">
    <property type="term" value="C:cytosol"/>
    <property type="evidence" value="ECO:0007669"/>
    <property type="project" value="TreeGrafter"/>
</dbReference>
<evidence type="ECO:0000259" key="4">
    <source>
        <dbReference type="Pfam" id="PF01232"/>
    </source>
</evidence>
<feature type="domain" description="Mannitol dehydrogenase N-terminal" evidence="4">
    <location>
        <begin position="6"/>
        <end position="232"/>
    </location>
</feature>
<feature type="domain" description="Mannitol dehydrogenase C-terminal" evidence="5">
    <location>
        <begin position="263"/>
        <end position="384"/>
    </location>
</feature>
<proteinExistence type="predicted"/>